<dbReference type="Proteomes" id="UP000283269">
    <property type="component" value="Unassembled WGS sequence"/>
</dbReference>
<feature type="region of interest" description="Disordered" evidence="7">
    <location>
        <begin position="89"/>
        <end position="114"/>
    </location>
</feature>
<dbReference type="PANTHER" id="PTHR12965:SF0">
    <property type="entry name" value="VACUOLAR PROTEIN SORTING-ASSOCIATED PROTEIN 54"/>
    <property type="match status" value="1"/>
</dbReference>
<keyword evidence="9" id="KW-1185">Reference proteome</keyword>
<comment type="caution">
    <text evidence="8">The sequence shown here is derived from an EMBL/GenBank/DDBJ whole genome shotgun (WGS) entry which is preliminary data.</text>
</comment>
<evidence type="ECO:0000313" key="8">
    <source>
        <dbReference type="EMBL" id="PPQ90195.1"/>
    </source>
</evidence>
<dbReference type="GO" id="GO:0005829">
    <property type="term" value="C:cytosol"/>
    <property type="evidence" value="ECO:0007669"/>
    <property type="project" value="GOC"/>
</dbReference>
<dbReference type="GO" id="GO:0015031">
    <property type="term" value="P:protein transport"/>
    <property type="evidence" value="ECO:0007669"/>
    <property type="project" value="UniProtKB-KW"/>
</dbReference>
<dbReference type="PANTHER" id="PTHR12965">
    <property type="entry name" value="VACUOLAR PROTEIN SORTING 54"/>
    <property type="match status" value="1"/>
</dbReference>
<keyword evidence="5" id="KW-0333">Golgi apparatus</keyword>
<dbReference type="GO" id="GO:0006896">
    <property type="term" value="P:Golgi to vacuole transport"/>
    <property type="evidence" value="ECO:0007669"/>
    <property type="project" value="TreeGrafter"/>
</dbReference>
<evidence type="ECO:0000313" key="9">
    <source>
        <dbReference type="Proteomes" id="UP000283269"/>
    </source>
</evidence>
<evidence type="ECO:0000256" key="6">
    <source>
        <dbReference type="ARBA" id="ARBA00023054"/>
    </source>
</evidence>
<evidence type="ECO:0000256" key="5">
    <source>
        <dbReference type="ARBA" id="ARBA00023034"/>
    </source>
</evidence>
<proteinExistence type="inferred from homology"/>
<evidence type="ECO:0000256" key="4">
    <source>
        <dbReference type="ARBA" id="ARBA00022927"/>
    </source>
</evidence>
<dbReference type="EMBL" id="NHYD01001685">
    <property type="protein sequence ID" value="PPQ90195.1"/>
    <property type="molecule type" value="Genomic_DNA"/>
</dbReference>
<comment type="similarity">
    <text evidence="2">Belongs to the VPS54 family.</text>
</comment>
<evidence type="ECO:0000256" key="7">
    <source>
        <dbReference type="SAM" id="MobiDB-lite"/>
    </source>
</evidence>
<keyword evidence="4" id="KW-0653">Protein transport</keyword>
<dbReference type="STRING" id="93625.A0A409XHF7"/>
<dbReference type="AlphaFoldDB" id="A0A409XHF7"/>
<keyword evidence="3" id="KW-0813">Transport</keyword>
<comment type="subcellular location">
    <subcellularLocation>
        <location evidence="1">Golgi apparatus</location>
        <location evidence="1">trans-Golgi network</location>
    </subcellularLocation>
</comment>
<organism evidence="8 9">
    <name type="scientific">Psilocybe cyanescens</name>
    <dbReference type="NCBI Taxonomy" id="93625"/>
    <lineage>
        <taxon>Eukaryota</taxon>
        <taxon>Fungi</taxon>
        <taxon>Dikarya</taxon>
        <taxon>Basidiomycota</taxon>
        <taxon>Agaricomycotina</taxon>
        <taxon>Agaricomycetes</taxon>
        <taxon>Agaricomycetidae</taxon>
        <taxon>Agaricales</taxon>
        <taxon>Agaricineae</taxon>
        <taxon>Strophariaceae</taxon>
        <taxon>Psilocybe</taxon>
    </lineage>
</organism>
<name>A0A409XHF7_PSICY</name>
<dbReference type="GO" id="GO:0019905">
    <property type="term" value="F:syntaxin binding"/>
    <property type="evidence" value="ECO:0007669"/>
    <property type="project" value="TreeGrafter"/>
</dbReference>
<dbReference type="GO" id="GO:0000938">
    <property type="term" value="C:GARP complex"/>
    <property type="evidence" value="ECO:0007669"/>
    <property type="project" value="InterPro"/>
</dbReference>
<dbReference type="InterPro" id="IPR039745">
    <property type="entry name" value="Vps54"/>
</dbReference>
<gene>
    <name evidence="8" type="ORF">CVT25_001375</name>
</gene>
<reference evidence="8 9" key="1">
    <citation type="journal article" date="2018" name="Evol. Lett.">
        <title>Horizontal gene cluster transfer increased hallucinogenic mushroom diversity.</title>
        <authorList>
            <person name="Reynolds H.T."/>
            <person name="Vijayakumar V."/>
            <person name="Gluck-Thaler E."/>
            <person name="Korotkin H.B."/>
            <person name="Matheny P.B."/>
            <person name="Slot J.C."/>
        </authorList>
    </citation>
    <scope>NUCLEOTIDE SEQUENCE [LARGE SCALE GENOMIC DNA]</scope>
    <source>
        <strain evidence="8 9">2631</strain>
    </source>
</reference>
<dbReference type="OrthoDB" id="10259024at2759"/>
<sequence length="518" mass="57812">MRTSTFTEDIANDWSSSRAGFHAVLTVFNNPHKRHAPPKLQSLLPPVPPAELPHVRRNGFDSYLRFITPEWARYEHNLQLDQAQLEDSQWTPRNSVASGNEPPTAQQTLSVSHQQGKSIIPLDSSSKIIRQCDRTRGYTCASRPSGWFIHRSILCVRFSTPAREFFHYADTVEQHLLREISVCTTWFFAALTNLHDLQYESEHCLSRIRTLSSGRQQRSRVKIVRKKSKVSRLGKVREGIKMIAAVTEVAGVAKGLVHAGEWGEALDVIEEIQNPLSVQHSIPLSSLHARSALPSHSQALTAEISKPLSTELVSVLRNDLQMRIGSDVDIDQGLKDRLKPLLFNPARTKGLQETTYAPSGVKRYWAILKGQLHRFSLPSMQTMGGIYHQNQTMNWKINLHASFTKKYISGSSTVAGLKYNYHRYIVGTWIRSGGSDSNLNTGLSGSPNPLMGSNMASANEHPKGFTDQYKASPPPHFLDVNNNNSILYSVNASQDKFTRSGNLSLSTAVLLAIPEDGE</sequence>
<evidence type="ECO:0000256" key="2">
    <source>
        <dbReference type="ARBA" id="ARBA00009150"/>
    </source>
</evidence>
<protein>
    <submittedName>
        <fullName evidence="8">Uncharacterized protein</fullName>
    </submittedName>
</protein>
<evidence type="ECO:0000256" key="3">
    <source>
        <dbReference type="ARBA" id="ARBA00022448"/>
    </source>
</evidence>
<evidence type="ECO:0000256" key="1">
    <source>
        <dbReference type="ARBA" id="ARBA00004601"/>
    </source>
</evidence>
<dbReference type="GO" id="GO:0042147">
    <property type="term" value="P:retrograde transport, endosome to Golgi"/>
    <property type="evidence" value="ECO:0007669"/>
    <property type="project" value="InterPro"/>
</dbReference>
<keyword evidence="6" id="KW-0175">Coiled coil</keyword>
<dbReference type="FunCoup" id="A0A409XHF7">
    <property type="interactions" value="260"/>
</dbReference>
<dbReference type="InParanoid" id="A0A409XHF7"/>
<accession>A0A409XHF7</accession>